<dbReference type="Gene3D" id="3.60.15.10">
    <property type="entry name" value="Ribonuclease Z/Hydroxyacylglutathione hydrolase-like"/>
    <property type="match status" value="1"/>
</dbReference>
<dbReference type="SUPFAM" id="SSF56281">
    <property type="entry name" value="Metallo-hydrolase/oxidoreductase"/>
    <property type="match status" value="1"/>
</dbReference>
<evidence type="ECO:0000313" key="2">
    <source>
        <dbReference type="EMBL" id="MCK7595613.1"/>
    </source>
</evidence>
<sequence>MYRRTHQLVALTVALIIGGTDCTAKPTGTGSAPADGERLTVLVDAFGSQSNLHQDWGYAALVEYGGKRILFDTGNDSAGFEKNVRRLGVDLTRLDGVVISHRHGDHTAGLRYVLSVNPGVKIYVPDDEAFGGPTPEAFFRQPEPSLPAEMRYFNGTVPSVIPHGSAWTEASFVRVSETLEIAPGFRLVRNISSTEHFSETPELSLVIDTPKGQIVVVGCSPGIEQIVASVAKHDPDIHMVIGGLHLVTAPRSEIERLAVSLHEKWKIDRIAPGHCTGELMFAALWRRFRENYLYAGVGTVIDLS</sequence>
<dbReference type="PANTHER" id="PTHR13754:SF13">
    <property type="entry name" value="METALLO-BETA-LACTAMASE SUPERFAMILY PROTEIN (AFU_ORTHOLOGUE AFUA_3G07630)"/>
    <property type="match status" value="1"/>
</dbReference>
<evidence type="ECO:0000313" key="3">
    <source>
        <dbReference type="Proteomes" id="UP001431449"/>
    </source>
</evidence>
<keyword evidence="3" id="KW-1185">Reference proteome</keyword>
<dbReference type="RefSeq" id="WP_248211681.1">
    <property type="nucleotide sequence ID" value="NZ_JALNMH010000025.1"/>
</dbReference>
<comment type="caution">
    <text evidence="2">The sequence shown here is derived from an EMBL/GenBank/DDBJ whole genome shotgun (WGS) entry which is preliminary data.</text>
</comment>
<dbReference type="SMART" id="SM00849">
    <property type="entry name" value="Lactamase_B"/>
    <property type="match status" value="1"/>
</dbReference>
<gene>
    <name evidence="2" type="ORF">M0G41_18350</name>
</gene>
<reference evidence="2" key="1">
    <citation type="submission" date="2022-04" db="EMBL/GenBank/DDBJ databases">
        <title>Lysobacter sp. CAU 1642 isolated from sea sand.</title>
        <authorList>
            <person name="Kim W."/>
        </authorList>
    </citation>
    <scope>NUCLEOTIDE SEQUENCE</scope>
    <source>
        <strain evidence="2">CAU 1642</strain>
    </source>
</reference>
<evidence type="ECO:0000259" key="1">
    <source>
        <dbReference type="SMART" id="SM00849"/>
    </source>
</evidence>
<dbReference type="PANTHER" id="PTHR13754">
    <property type="entry name" value="METALLO-BETA-LACTAMASE SUPERFAMILY PROTEIN"/>
    <property type="match status" value="1"/>
</dbReference>
<dbReference type="EMBL" id="JALNMH010000025">
    <property type="protein sequence ID" value="MCK7595613.1"/>
    <property type="molecule type" value="Genomic_DNA"/>
</dbReference>
<dbReference type="Proteomes" id="UP001431449">
    <property type="component" value="Unassembled WGS sequence"/>
</dbReference>
<feature type="domain" description="Metallo-beta-lactamase" evidence="1">
    <location>
        <begin position="56"/>
        <end position="274"/>
    </location>
</feature>
<dbReference type="InterPro" id="IPR036866">
    <property type="entry name" value="RibonucZ/Hydroxyglut_hydro"/>
</dbReference>
<protein>
    <submittedName>
        <fullName evidence="2">MBL fold metallo-hydrolase</fullName>
    </submittedName>
</protein>
<proteinExistence type="predicted"/>
<organism evidence="2 3">
    <name type="scientific">Pseudomarimonas salicorniae</name>
    <dbReference type="NCBI Taxonomy" id="2933270"/>
    <lineage>
        <taxon>Bacteria</taxon>
        <taxon>Pseudomonadati</taxon>
        <taxon>Pseudomonadota</taxon>
        <taxon>Gammaproteobacteria</taxon>
        <taxon>Lysobacterales</taxon>
        <taxon>Lysobacteraceae</taxon>
        <taxon>Pseudomarimonas</taxon>
    </lineage>
</organism>
<dbReference type="InterPro" id="IPR052926">
    <property type="entry name" value="Metallo-beta-lactamase_dom"/>
</dbReference>
<accession>A0ABT0GM42</accession>
<name>A0ABT0GM42_9GAMM</name>
<dbReference type="InterPro" id="IPR041712">
    <property type="entry name" value="DHPS-like_MBL-fold"/>
</dbReference>
<dbReference type="InterPro" id="IPR001279">
    <property type="entry name" value="Metallo-B-lactamas"/>
</dbReference>
<dbReference type="Pfam" id="PF00753">
    <property type="entry name" value="Lactamase_B"/>
    <property type="match status" value="1"/>
</dbReference>
<dbReference type="CDD" id="cd07713">
    <property type="entry name" value="DHPS-like_MBL-fold"/>
    <property type="match status" value="1"/>
</dbReference>